<dbReference type="Proteomes" id="UP000177107">
    <property type="component" value="Unassembled WGS sequence"/>
</dbReference>
<dbReference type="EMBL" id="MFLM01000005">
    <property type="protein sequence ID" value="OGG68676.1"/>
    <property type="molecule type" value="Genomic_DNA"/>
</dbReference>
<proteinExistence type="predicted"/>
<dbReference type="InterPro" id="IPR036779">
    <property type="entry name" value="LysM_dom_sf"/>
</dbReference>
<dbReference type="InterPro" id="IPR050570">
    <property type="entry name" value="Cell_wall_metabolism_enzyme"/>
</dbReference>
<evidence type="ECO:0000313" key="2">
    <source>
        <dbReference type="EMBL" id="OGG68676.1"/>
    </source>
</evidence>
<dbReference type="STRING" id="1798499.A3C95_00755"/>
<dbReference type="CDD" id="cd00118">
    <property type="entry name" value="LysM"/>
    <property type="match status" value="2"/>
</dbReference>
<dbReference type="GO" id="GO:0004222">
    <property type="term" value="F:metalloendopeptidase activity"/>
    <property type="evidence" value="ECO:0007669"/>
    <property type="project" value="TreeGrafter"/>
</dbReference>
<dbReference type="SMART" id="SM00257">
    <property type="entry name" value="LysM"/>
    <property type="match status" value="2"/>
</dbReference>
<dbReference type="PANTHER" id="PTHR21666:SF270">
    <property type="entry name" value="MUREIN HYDROLASE ACTIVATOR ENVC"/>
    <property type="match status" value="1"/>
</dbReference>
<dbReference type="CDD" id="cd12797">
    <property type="entry name" value="M23_peptidase"/>
    <property type="match status" value="1"/>
</dbReference>
<dbReference type="SUPFAM" id="SSF54106">
    <property type="entry name" value="LysM domain"/>
    <property type="match status" value="2"/>
</dbReference>
<dbReference type="PROSITE" id="PS51782">
    <property type="entry name" value="LYSM"/>
    <property type="match status" value="2"/>
</dbReference>
<reference evidence="2 3" key="1">
    <citation type="journal article" date="2016" name="Nat. Commun.">
        <title>Thousands of microbial genomes shed light on interconnected biogeochemical processes in an aquifer system.</title>
        <authorList>
            <person name="Anantharaman K."/>
            <person name="Brown C.T."/>
            <person name="Hug L.A."/>
            <person name="Sharon I."/>
            <person name="Castelle C.J."/>
            <person name="Probst A.J."/>
            <person name="Thomas B.C."/>
            <person name="Singh A."/>
            <person name="Wilkins M.J."/>
            <person name="Karaoz U."/>
            <person name="Brodie E.L."/>
            <person name="Williams K.H."/>
            <person name="Hubbard S.S."/>
            <person name="Banfield J.F."/>
        </authorList>
    </citation>
    <scope>NUCLEOTIDE SEQUENCE [LARGE SCALE GENOMIC DNA]</scope>
</reference>
<comment type="caution">
    <text evidence="2">The sequence shown here is derived from an EMBL/GenBank/DDBJ whole genome shotgun (WGS) entry which is preliminary data.</text>
</comment>
<gene>
    <name evidence="2" type="ORF">A3C95_00755</name>
</gene>
<dbReference type="Gene3D" id="3.10.350.10">
    <property type="entry name" value="LysM domain"/>
    <property type="match status" value="2"/>
</dbReference>
<dbReference type="Pfam" id="PF01476">
    <property type="entry name" value="LysM"/>
    <property type="match status" value="2"/>
</dbReference>
<protein>
    <recommendedName>
        <fullName evidence="1">LysM domain-containing protein</fullName>
    </recommendedName>
</protein>
<dbReference type="InterPro" id="IPR016047">
    <property type="entry name" value="M23ase_b-sheet_dom"/>
</dbReference>
<dbReference type="PANTHER" id="PTHR21666">
    <property type="entry name" value="PEPTIDASE-RELATED"/>
    <property type="match status" value="1"/>
</dbReference>
<feature type="domain" description="LysM" evidence="1">
    <location>
        <begin position="110"/>
        <end position="154"/>
    </location>
</feature>
<dbReference type="InterPro" id="IPR011055">
    <property type="entry name" value="Dup_hybrid_motif"/>
</dbReference>
<evidence type="ECO:0000259" key="1">
    <source>
        <dbReference type="PROSITE" id="PS51782"/>
    </source>
</evidence>
<dbReference type="InterPro" id="IPR018392">
    <property type="entry name" value="LysM"/>
</dbReference>
<evidence type="ECO:0000313" key="3">
    <source>
        <dbReference type="Proteomes" id="UP000177107"/>
    </source>
</evidence>
<dbReference type="SUPFAM" id="SSF51261">
    <property type="entry name" value="Duplicated hybrid motif"/>
    <property type="match status" value="1"/>
</dbReference>
<dbReference type="Pfam" id="PF01551">
    <property type="entry name" value="Peptidase_M23"/>
    <property type="match status" value="1"/>
</dbReference>
<dbReference type="AlphaFoldDB" id="A0A1F6E4W4"/>
<dbReference type="Gene3D" id="2.70.70.10">
    <property type="entry name" value="Glucose Permease (Domain IIA)"/>
    <property type="match status" value="1"/>
</dbReference>
<organism evidence="2 3">
    <name type="scientific">Candidatus Kaiserbacteria bacterium RIFCSPHIGHO2_02_FULL_56_30</name>
    <dbReference type="NCBI Taxonomy" id="1798499"/>
    <lineage>
        <taxon>Bacteria</taxon>
        <taxon>Candidatus Kaiseribacteriota</taxon>
    </lineage>
</organism>
<feature type="domain" description="LysM" evidence="1">
    <location>
        <begin position="60"/>
        <end position="104"/>
    </location>
</feature>
<name>A0A1F6E4W4_9BACT</name>
<sequence length="308" mass="31124">MPVLHDTSLALLNAATNQDPNPTKGPAPVTLSGGSALVADAGPEGTAADVSGSLTPGQISLYTVRTGDTLSDISRMFSVSINTIIWANDLGSARVIRPGQQLVILPVSGVEHTIKRGDTLASIAKKYKADAGEIADFNGLDTGTVLAVGSILIVPGGELAVPASSGTAPGTTLRGGGGAAFAGYFGNPVPGAILTQSLHGWNGVDFGAPKGTPVYAVAPGAVIVVRNNGAWNGGYGNYVVISHANGTQTLYAHLNYGIATVGQSVGRGQLIGYVGATGKVTGSHLHYEVRGAQNPFAFCPVGAICQPR</sequence>
<accession>A0A1F6E4W4</accession>